<accession>A0A8J7QNN9</accession>
<evidence type="ECO:0000313" key="2">
    <source>
        <dbReference type="EMBL" id="MBO1322460.1"/>
    </source>
</evidence>
<dbReference type="RefSeq" id="WP_207862433.1">
    <property type="nucleotide sequence ID" value="NZ_JAFREP010000037.1"/>
</dbReference>
<name>A0A8J7QNN9_9BACT</name>
<reference evidence="2" key="1">
    <citation type="submission" date="2021-03" db="EMBL/GenBank/DDBJ databases">
        <authorList>
            <person name="Wang G."/>
        </authorList>
    </citation>
    <scope>NUCLEOTIDE SEQUENCE</scope>
    <source>
        <strain evidence="2">KCTC 12899</strain>
    </source>
</reference>
<feature type="chain" id="PRO_5035172023" evidence="1">
    <location>
        <begin position="21"/>
        <end position="399"/>
    </location>
</feature>
<dbReference type="Pfam" id="PF13416">
    <property type="entry name" value="SBP_bac_8"/>
    <property type="match status" value="1"/>
</dbReference>
<gene>
    <name evidence="2" type="ORF">J3U88_28565</name>
</gene>
<dbReference type="PANTHER" id="PTHR42779">
    <property type="entry name" value="PROTEIN YNJB"/>
    <property type="match status" value="1"/>
</dbReference>
<evidence type="ECO:0000256" key="1">
    <source>
        <dbReference type="SAM" id="SignalP"/>
    </source>
</evidence>
<proteinExistence type="predicted"/>
<feature type="signal peptide" evidence="1">
    <location>
        <begin position="1"/>
        <end position="20"/>
    </location>
</feature>
<dbReference type="AlphaFoldDB" id="A0A8J7QNN9"/>
<protein>
    <submittedName>
        <fullName evidence="2">Extracellular solute-binding protein</fullName>
    </submittedName>
</protein>
<comment type="caution">
    <text evidence="2">The sequence shown here is derived from an EMBL/GenBank/DDBJ whole genome shotgun (WGS) entry which is preliminary data.</text>
</comment>
<evidence type="ECO:0000313" key="3">
    <source>
        <dbReference type="Proteomes" id="UP000664417"/>
    </source>
</evidence>
<dbReference type="EMBL" id="JAFREP010000037">
    <property type="protein sequence ID" value="MBO1322460.1"/>
    <property type="molecule type" value="Genomic_DNA"/>
</dbReference>
<dbReference type="PROSITE" id="PS51257">
    <property type="entry name" value="PROKAR_LIPOPROTEIN"/>
    <property type="match status" value="1"/>
</dbReference>
<keyword evidence="1" id="KW-0732">Signal</keyword>
<dbReference type="PANTHER" id="PTHR42779:SF1">
    <property type="entry name" value="PROTEIN YNJB"/>
    <property type="match status" value="1"/>
</dbReference>
<dbReference type="Proteomes" id="UP000664417">
    <property type="component" value="Unassembled WGS sequence"/>
</dbReference>
<organism evidence="2 3">
    <name type="scientific">Acanthopleuribacter pedis</name>
    <dbReference type="NCBI Taxonomy" id="442870"/>
    <lineage>
        <taxon>Bacteria</taxon>
        <taxon>Pseudomonadati</taxon>
        <taxon>Acidobacteriota</taxon>
        <taxon>Holophagae</taxon>
        <taxon>Acanthopleuribacterales</taxon>
        <taxon>Acanthopleuribacteraceae</taxon>
        <taxon>Acanthopleuribacter</taxon>
    </lineage>
</organism>
<keyword evidence="3" id="KW-1185">Reference proteome</keyword>
<dbReference type="InterPro" id="IPR006059">
    <property type="entry name" value="SBP"/>
</dbReference>
<dbReference type="SUPFAM" id="SSF53850">
    <property type="entry name" value="Periplasmic binding protein-like II"/>
    <property type="match status" value="1"/>
</dbReference>
<dbReference type="Gene3D" id="3.40.190.10">
    <property type="entry name" value="Periplasmic binding protein-like II"/>
    <property type="match status" value="2"/>
</dbReference>
<sequence length="399" mass="45675">MKPTLTRFLLLQLLFGLTVACRPTPTAKPVADMMWDEIEANALGQHVKLLVSRDNADAVKYLNGSVSKQLLREYGIRLTLVSPPANDTAPLLHPPPQPDPDLVWMDLDAFHQYRRSRLLQPALAAKIPNARYIDWRFFGPRIESPTMERSSVLPWGKNPLVLVYNRDNVAKVPTNLRQLAAWIRENPGRFTIHRGRGGYRMLHSWLKEVSMPDHSLPPDFSEKDYTATRDRLAAFIEELRPYLWMEGKHFPKDAAELNLLFMQGKVDFSIHEVYPARRLDETPVRFRIGTRIWPCPEALCTHFLGVPADAANKEGALVVLNYLLSPEAQLNKGNALVWGDGSVLDMEKLPEHWRKRFLAQDAVDHQGASESAPLMTPHLAMEYWVRMRHDFQEKLKSQP</sequence>